<dbReference type="CDD" id="cd00333">
    <property type="entry name" value="MIP"/>
    <property type="match status" value="1"/>
</dbReference>
<evidence type="ECO:0000256" key="6">
    <source>
        <dbReference type="ARBA" id="ARBA00023136"/>
    </source>
</evidence>
<dbReference type="OrthoDB" id="9807293at2"/>
<protein>
    <submittedName>
        <fullName evidence="9">Glycerol uptake facilitator protein</fullName>
    </submittedName>
</protein>
<dbReference type="InterPro" id="IPR022357">
    <property type="entry name" value="MIP_CS"/>
</dbReference>
<dbReference type="Gene3D" id="1.20.1080.10">
    <property type="entry name" value="Glycerol uptake facilitator protein"/>
    <property type="match status" value="1"/>
</dbReference>
<keyword evidence="10" id="KW-1185">Reference proteome</keyword>
<dbReference type="PROSITE" id="PS00221">
    <property type="entry name" value="MIP"/>
    <property type="match status" value="1"/>
</dbReference>
<keyword evidence="3 7" id="KW-0813">Transport</keyword>
<evidence type="ECO:0000313" key="9">
    <source>
        <dbReference type="EMBL" id="ASV76854.1"/>
    </source>
</evidence>
<evidence type="ECO:0000256" key="5">
    <source>
        <dbReference type="ARBA" id="ARBA00022989"/>
    </source>
</evidence>
<feature type="transmembrane region" description="Helical" evidence="8">
    <location>
        <begin position="87"/>
        <end position="109"/>
    </location>
</feature>
<dbReference type="PANTHER" id="PTHR43829:SF9">
    <property type="entry name" value="AQUAPORIN-9"/>
    <property type="match status" value="1"/>
</dbReference>
<dbReference type="InterPro" id="IPR000425">
    <property type="entry name" value="MIP"/>
</dbReference>
<keyword evidence="6 8" id="KW-0472">Membrane</keyword>
<sequence>MSILNLTTAEKCPAESLGTYFLLFLGYGVVRSAVLTGSQSGLWQVAVVWGLATMLAIYVVGPISGAHINPAITLAFAAKGRFPWRLVLPYVAAQLVGAFVAAGTLFFIFSPWLAAKEAEKGVVRGQPGSEVTAMCYGEYFPSPGPLATASGPYSPEAAQRLNALVSESAAFLAEMLGTMILGVVVFAVTDPRNPEGPGRLAPVLIGLMVVALISVIAPLTQACFNPARDFGSRLFAFLTGWGQVALPGPTPTGFFSVYIAAPLMGAILGAHLYDRVLHPAKPDASS</sequence>
<accession>A0A286RLL3</accession>
<evidence type="ECO:0000256" key="8">
    <source>
        <dbReference type="SAM" id="Phobius"/>
    </source>
</evidence>
<dbReference type="RefSeq" id="WP_157732198.1">
    <property type="nucleotide sequence ID" value="NZ_CP018477.1"/>
</dbReference>
<dbReference type="EMBL" id="CP018477">
    <property type="protein sequence ID" value="ASV76854.1"/>
    <property type="molecule type" value="Genomic_DNA"/>
</dbReference>
<name>A0A286RLL3_9BACT</name>
<comment type="similarity">
    <text evidence="2 7">Belongs to the MIP/aquaporin (TC 1.A.8) family.</text>
</comment>
<evidence type="ECO:0000256" key="2">
    <source>
        <dbReference type="ARBA" id="ARBA00006175"/>
    </source>
</evidence>
<feature type="transmembrane region" description="Helical" evidence="8">
    <location>
        <begin position="12"/>
        <end position="30"/>
    </location>
</feature>
<dbReference type="InterPro" id="IPR050363">
    <property type="entry name" value="MIP/Aquaporin"/>
</dbReference>
<feature type="transmembrane region" description="Helical" evidence="8">
    <location>
        <begin position="200"/>
        <end position="220"/>
    </location>
</feature>
<dbReference type="PANTHER" id="PTHR43829">
    <property type="entry name" value="AQUAPORIN OR AQUAGLYCEROPORIN RELATED"/>
    <property type="match status" value="1"/>
</dbReference>
<dbReference type="PRINTS" id="PR00783">
    <property type="entry name" value="MINTRINSICP"/>
</dbReference>
<comment type="subcellular location">
    <subcellularLocation>
        <location evidence="1">Membrane</location>
        <topology evidence="1">Multi-pass membrane protein</topology>
    </subcellularLocation>
</comment>
<evidence type="ECO:0000256" key="4">
    <source>
        <dbReference type="ARBA" id="ARBA00022692"/>
    </source>
</evidence>
<keyword evidence="4 7" id="KW-0812">Transmembrane</keyword>
<evidence type="ECO:0000256" key="1">
    <source>
        <dbReference type="ARBA" id="ARBA00004141"/>
    </source>
</evidence>
<dbReference type="KEGG" id="ttf:THTE_4253"/>
<dbReference type="GO" id="GO:0015254">
    <property type="term" value="F:glycerol channel activity"/>
    <property type="evidence" value="ECO:0007669"/>
    <property type="project" value="TreeGrafter"/>
</dbReference>
<dbReference type="InterPro" id="IPR023271">
    <property type="entry name" value="Aquaporin-like"/>
</dbReference>
<feature type="transmembrane region" description="Helical" evidence="8">
    <location>
        <begin position="42"/>
        <end position="66"/>
    </location>
</feature>
<organism evidence="9 10">
    <name type="scientific">Thermogutta terrifontis</name>
    <dbReference type="NCBI Taxonomy" id="1331910"/>
    <lineage>
        <taxon>Bacteria</taxon>
        <taxon>Pseudomonadati</taxon>
        <taxon>Planctomycetota</taxon>
        <taxon>Planctomycetia</taxon>
        <taxon>Pirellulales</taxon>
        <taxon>Thermoguttaceae</taxon>
        <taxon>Thermogutta</taxon>
    </lineage>
</organism>
<gene>
    <name evidence="9" type="ORF">THTE_4253</name>
</gene>
<dbReference type="AlphaFoldDB" id="A0A286RLL3"/>
<dbReference type="Proteomes" id="UP000215086">
    <property type="component" value="Chromosome"/>
</dbReference>
<evidence type="ECO:0000313" key="10">
    <source>
        <dbReference type="Proteomes" id="UP000215086"/>
    </source>
</evidence>
<dbReference type="SUPFAM" id="SSF81338">
    <property type="entry name" value="Aquaporin-like"/>
    <property type="match status" value="1"/>
</dbReference>
<dbReference type="GO" id="GO:0005886">
    <property type="term" value="C:plasma membrane"/>
    <property type="evidence" value="ECO:0007669"/>
    <property type="project" value="TreeGrafter"/>
</dbReference>
<proteinExistence type="inferred from homology"/>
<evidence type="ECO:0000256" key="3">
    <source>
        <dbReference type="ARBA" id="ARBA00022448"/>
    </source>
</evidence>
<dbReference type="Pfam" id="PF00230">
    <property type="entry name" value="MIP"/>
    <property type="match status" value="1"/>
</dbReference>
<keyword evidence="5 8" id="KW-1133">Transmembrane helix</keyword>
<feature type="transmembrane region" description="Helical" evidence="8">
    <location>
        <begin position="169"/>
        <end position="188"/>
    </location>
</feature>
<reference evidence="9 10" key="1">
    <citation type="journal article" name="Front. Microbiol.">
        <title>Sugar Metabolism of the First Thermophilic Planctomycete Thermogutta terrifontis: Comparative Genomic and Transcriptomic Approaches.</title>
        <authorList>
            <person name="Elcheninov A.G."/>
            <person name="Menzel P."/>
            <person name="Gudbergsdottir S.R."/>
            <person name="Slesarev A.I."/>
            <person name="Kadnikov V.V."/>
            <person name="Krogh A."/>
            <person name="Bonch-Osmolovskaya E.A."/>
            <person name="Peng X."/>
            <person name="Kublanov I.V."/>
        </authorList>
    </citation>
    <scope>NUCLEOTIDE SEQUENCE [LARGE SCALE GENOMIC DNA]</scope>
    <source>
        <strain evidence="9 10">R1</strain>
    </source>
</reference>
<evidence type="ECO:0000256" key="7">
    <source>
        <dbReference type="RuleBase" id="RU000477"/>
    </source>
</evidence>
<feature type="transmembrane region" description="Helical" evidence="8">
    <location>
        <begin position="255"/>
        <end position="273"/>
    </location>
</feature>